<feature type="transmembrane region" description="Helical" evidence="14">
    <location>
        <begin position="303"/>
        <end position="323"/>
    </location>
</feature>
<keyword evidence="5 14" id="KW-1133">Transmembrane helix</keyword>
<comment type="catalytic activity">
    <reaction evidence="11">
        <text>D-glucosamine(out) = D-glucosamine(in)</text>
        <dbReference type="Rhea" id="RHEA:78423"/>
        <dbReference type="ChEBI" id="CHEBI:58723"/>
    </reaction>
    <physiologicalReaction direction="left-to-right" evidence="11">
        <dbReference type="Rhea" id="RHEA:78424"/>
    </physiologicalReaction>
</comment>
<keyword evidence="6 14" id="KW-0472">Membrane</keyword>
<dbReference type="Pfam" id="PF00083">
    <property type="entry name" value="Sugar_tr"/>
    <property type="match status" value="1"/>
</dbReference>
<accession>A0A1R2B8Y5</accession>
<evidence type="ECO:0000256" key="9">
    <source>
        <dbReference type="ARBA" id="ARBA00044656"/>
    </source>
</evidence>
<feature type="transmembrane region" description="Helical" evidence="14">
    <location>
        <begin position="175"/>
        <end position="195"/>
    </location>
</feature>
<feature type="transmembrane region" description="Helical" evidence="14">
    <location>
        <begin position="268"/>
        <end position="291"/>
    </location>
</feature>
<dbReference type="AlphaFoldDB" id="A0A1R2B8Y5"/>
<feature type="transmembrane region" description="Helical" evidence="14">
    <location>
        <begin position="419"/>
        <end position="439"/>
    </location>
</feature>
<keyword evidence="3" id="KW-0813">Transport</keyword>
<evidence type="ECO:0000256" key="8">
    <source>
        <dbReference type="ARBA" id="ARBA00044648"/>
    </source>
</evidence>
<feature type="transmembrane region" description="Helical" evidence="14">
    <location>
        <begin position="12"/>
        <end position="30"/>
    </location>
</feature>
<feature type="domain" description="Major facilitator superfamily (MFS) profile" evidence="15">
    <location>
        <begin position="15"/>
        <end position="445"/>
    </location>
</feature>
<dbReference type="InterPro" id="IPR045263">
    <property type="entry name" value="GLUT"/>
</dbReference>
<dbReference type="InterPro" id="IPR020846">
    <property type="entry name" value="MFS_dom"/>
</dbReference>
<evidence type="ECO:0000256" key="10">
    <source>
        <dbReference type="ARBA" id="ARBA00044662"/>
    </source>
</evidence>
<protein>
    <recommendedName>
        <fullName evidence="13">Hexose transporter 1</fullName>
    </recommendedName>
</protein>
<dbReference type="OrthoDB" id="6612291at2759"/>
<comment type="catalytic activity">
    <reaction evidence="12">
        <text>D-fructose(out) = D-fructose(in)</text>
        <dbReference type="Rhea" id="RHEA:60372"/>
        <dbReference type="ChEBI" id="CHEBI:37721"/>
    </reaction>
    <physiologicalReaction direction="left-to-right" evidence="12">
        <dbReference type="Rhea" id="RHEA:60373"/>
    </physiologicalReaction>
</comment>
<evidence type="ECO:0000256" key="7">
    <source>
        <dbReference type="ARBA" id="ARBA00044637"/>
    </source>
</evidence>
<feature type="transmembrane region" description="Helical" evidence="14">
    <location>
        <begin position="109"/>
        <end position="129"/>
    </location>
</feature>
<evidence type="ECO:0000256" key="4">
    <source>
        <dbReference type="ARBA" id="ARBA00022692"/>
    </source>
</evidence>
<dbReference type="EMBL" id="MPUH01000836">
    <property type="protein sequence ID" value="OMJ73234.1"/>
    <property type="molecule type" value="Genomic_DNA"/>
</dbReference>
<feature type="transmembrane region" description="Helical" evidence="14">
    <location>
        <begin position="330"/>
        <end position="351"/>
    </location>
</feature>
<dbReference type="InterPro" id="IPR036259">
    <property type="entry name" value="MFS_trans_sf"/>
</dbReference>
<comment type="caution">
    <text evidence="16">The sequence shown here is derived from an EMBL/GenBank/DDBJ whole genome shotgun (WGS) entry which is preliminary data.</text>
</comment>
<dbReference type="GO" id="GO:0016020">
    <property type="term" value="C:membrane"/>
    <property type="evidence" value="ECO:0007669"/>
    <property type="project" value="UniProtKB-SubCell"/>
</dbReference>
<evidence type="ECO:0000256" key="11">
    <source>
        <dbReference type="ARBA" id="ARBA00044668"/>
    </source>
</evidence>
<evidence type="ECO:0000256" key="1">
    <source>
        <dbReference type="ARBA" id="ARBA00004141"/>
    </source>
</evidence>
<dbReference type="PRINTS" id="PR00171">
    <property type="entry name" value="SUGRTRNSPORT"/>
</dbReference>
<comment type="catalytic activity">
    <reaction evidence="9">
        <text>D-xylose(out) = D-xylose(in)</text>
        <dbReference type="Rhea" id="RHEA:78427"/>
        <dbReference type="ChEBI" id="CHEBI:53455"/>
    </reaction>
    <physiologicalReaction direction="left-to-right" evidence="9">
        <dbReference type="Rhea" id="RHEA:78428"/>
    </physiologicalReaction>
</comment>
<evidence type="ECO:0000313" key="17">
    <source>
        <dbReference type="Proteomes" id="UP000187209"/>
    </source>
</evidence>
<comment type="subunit">
    <text evidence="2">Homodimer.</text>
</comment>
<evidence type="ECO:0000259" key="15">
    <source>
        <dbReference type="PROSITE" id="PS50850"/>
    </source>
</evidence>
<organism evidence="16 17">
    <name type="scientific">Stentor coeruleus</name>
    <dbReference type="NCBI Taxonomy" id="5963"/>
    <lineage>
        <taxon>Eukaryota</taxon>
        <taxon>Sar</taxon>
        <taxon>Alveolata</taxon>
        <taxon>Ciliophora</taxon>
        <taxon>Postciliodesmatophora</taxon>
        <taxon>Heterotrichea</taxon>
        <taxon>Heterotrichida</taxon>
        <taxon>Stentoridae</taxon>
        <taxon>Stentor</taxon>
    </lineage>
</organism>
<evidence type="ECO:0000256" key="5">
    <source>
        <dbReference type="ARBA" id="ARBA00022989"/>
    </source>
</evidence>
<dbReference type="PANTHER" id="PTHR23503:SF8">
    <property type="entry name" value="FACILITATED GLUCOSE TRANSPORTER PROTEIN 1"/>
    <property type="match status" value="1"/>
</dbReference>
<dbReference type="InterPro" id="IPR005828">
    <property type="entry name" value="MFS_sugar_transport-like"/>
</dbReference>
<evidence type="ECO:0000256" key="12">
    <source>
        <dbReference type="ARBA" id="ARBA00044710"/>
    </source>
</evidence>
<dbReference type="Proteomes" id="UP000187209">
    <property type="component" value="Unassembled WGS sequence"/>
</dbReference>
<comment type="catalytic activity">
    <reaction evidence="8">
        <text>D-glucose(out) = D-glucose(in)</text>
        <dbReference type="Rhea" id="RHEA:60376"/>
        <dbReference type="ChEBI" id="CHEBI:4167"/>
    </reaction>
    <physiologicalReaction direction="left-to-right" evidence="8">
        <dbReference type="Rhea" id="RHEA:60377"/>
    </physiologicalReaction>
</comment>
<keyword evidence="17" id="KW-1185">Reference proteome</keyword>
<dbReference type="PROSITE" id="PS50850">
    <property type="entry name" value="MFS"/>
    <property type="match status" value="1"/>
</dbReference>
<feature type="transmembrane region" description="Helical" evidence="14">
    <location>
        <begin position="85"/>
        <end position="103"/>
    </location>
</feature>
<comment type="catalytic activity">
    <reaction evidence="7">
        <text>D-galactose(in) = D-galactose(out)</text>
        <dbReference type="Rhea" id="RHEA:34915"/>
        <dbReference type="ChEBI" id="CHEBI:4139"/>
    </reaction>
    <physiologicalReaction direction="right-to-left" evidence="7">
        <dbReference type="Rhea" id="RHEA:34917"/>
    </physiologicalReaction>
</comment>
<feature type="transmembrane region" description="Helical" evidence="14">
    <location>
        <begin position="394"/>
        <end position="413"/>
    </location>
</feature>
<feature type="transmembrane region" description="Helical" evidence="14">
    <location>
        <begin position="141"/>
        <end position="163"/>
    </location>
</feature>
<evidence type="ECO:0000256" key="2">
    <source>
        <dbReference type="ARBA" id="ARBA00011738"/>
    </source>
</evidence>
<reference evidence="16 17" key="1">
    <citation type="submission" date="2016-11" db="EMBL/GenBank/DDBJ databases">
        <title>The macronuclear genome of Stentor coeruleus: a giant cell with tiny introns.</title>
        <authorList>
            <person name="Slabodnick M."/>
            <person name="Ruby J.G."/>
            <person name="Reiff S.B."/>
            <person name="Swart E.C."/>
            <person name="Gosai S."/>
            <person name="Prabakaran S."/>
            <person name="Witkowska E."/>
            <person name="Larue G.E."/>
            <person name="Fisher S."/>
            <person name="Freeman R.M."/>
            <person name="Gunawardena J."/>
            <person name="Chu W."/>
            <person name="Stover N.A."/>
            <person name="Gregory B.D."/>
            <person name="Nowacki M."/>
            <person name="Derisi J."/>
            <person name="Roy S.W."/>
            <person name="Marshall W.F."/>
            <person name="Sood P."/>
        </authorList>
    </citation>
    <scope>NUCLEOTIDE SEQUENCE [LARGE SCALE GENOMIC DNA]</scope>
    <source>
        <strain evidence="16">WM001</strain>
    </source>
</reference>
<feature type="transmembrane region" description="Helical" evidence="14">
    <location>
        <begin position="357"/>
        <end position="382"/>
    </location>
</feature>
<evidence type="ECO:0000256" key="14">
    <source>
        <dbReference type="SAM" id="Phobius"/>
    </source>
</evidence>
<evidence type="ECO:0000256" key="13">
    <source>
        <dbReference type="ARBA" id="ARBA00044780"/>
    </source>
</evidence>
<evidence type="ECO:0000313" key="16">
    <source>
        <dbReference type="EMBL" id="OMJ73234.1"/>
    </source>
</evidence>
<dbReference type="InterPro" id="IPR003663">
    <property type="entry name" value="Sugar/inositol_transpt"/>
</dbReference>
<dbReference type="GO" id="GO:0015149">
    <property type="term" value="F:hexose transmembrane transporter activity"/>
    <property type="evidence" value="ECO:0007669"/>
    <property type="project" value="TreeGrafter"/>
</dbReference>
<dbReference type="PANTHER" id="PTHR23503">
    <property type="entry name" value="SOLUTE CARRIER FAMILY 2"/>
    <property type="match status" value="1"/>
</dbReference>
<dbReference type="SUPFAM" id="SSF103473">
    <property type="entry name" value="MFS general substrate transporter"/>
    <property type="match status" value="1"/>
</dbReference>
<dbReference type="Gene3D" id="1.20.1250.20">
    <property type="entry name" value="MFS general substrate transporter like domains"/>
    <property type="match status" value="1"/>
</dbReference>
<name>A0A1R2B8Y5_9CILI</name>
<evidence type="ECO:0000256" key="6">
    <source>
        <dbReference type="ARBA" id="ARBA00023136"/>
    </source>
</evidence>
<keyword evidence="4 14" id="KW-0812">Transmembrane</keyword>
<feature type="transmembrane region" description="Helical" evidence="14">
    <location>
        <begin position="50"/>
        <end position="76"/>
    </location>
</feature>
<gene>
    <name evidence="16" type="ORF">SteCoe_28108</name>
</gene>
<evidence type="ECO:0000256" key="3">
    <source>
        <dbReference type="ARBA" id="ARBA00022448"/>
    </source>
</evidence>
<comment type="subcellular location">
    <subcellularLocation>
        <location evidence="1">Membrane</location>
        <topology evidence="1">Multi-pass membrane protein</topology>
    </subcellularLocation>
</comment>
<sequence length="502" mass="56682">MEKEENIKHGQVWKICLHIVIASFVFYYTVGVFNPCTENVAASLNWGSRTSLYVTIFSSLVSLGTLIGASCVGYFLDHYGRRTTMMWNDILYIVGTIILVMPSTTTFGIGRFLTGLTTGFSATLVPIYIAETTPEDMSHKVGPLILISHNLGLMSAFGFGLALPTENFNTNPFNYWWIFMFLFPAALCLYQLIYFKYFCIFDTPLFYMGKNDIENAKKALEMTYTEVGMEVGMKRLQSEYEGKTTEGVKISLVYFICKKRFRKMVRVGCILCVLEQFSGISPIIFYSTIIFGKMGGGIFLSRLLTFIMGLGNMISALISIPLLKFIGRKRLLVIGHFILAIDLLILGIFSGHVQVGVLVPAIFLILFMFLFSLALGATLWIYIGEVLNDQILSFSLLLNSITDVVLAFLFQIVGDAIGINNVFLFFAFIMLIGTVYSQYDLIETKGKQKEQILIEMKVIEKRENTDNTIKNDNSADDRFYKSTEQDRDDSVEYNRNSVLTVI</sequence>
<proteinExistence type="predicted"/>
<comment type="catalytic activity">
    <reaction evidence="10">
        <text>D-mannose(out) = D-mannose(in)</text>
        <dbReference type="Rhea" id="RHEA:78391"/>
        <dbReference type="ChEBI" id="CHEBI:4208"/>
    </reaction>
    <physiologicalReaction direction="left-to-right" evidence="10">
        <dbReference type="Rhea" id="RHEA:78392"/>
    </physiologicalReaction>
</comment>